<protein>
    <submittedName>
        <fullName evidence="1">Uncharacterized protein</fullName>
    </submittedName>
</protein>
<dbReference type="EMBL" id="BAAANY010000009">
    <property type="protein sequence ID" value="GAA1678966.1"/>
    <property type="molecule type" value="Genomic_DNA"/>
</dbReference>
<proteinExistence type="predicted"/>
<comment type="caution">
    <text evidence="1">The sequence shown here is derived from an EMBL/GenBank/DDBJ whole genome shotgun (WGS) entry which is preliminary data.</text>
</comment>
<gene>
    <name evidence="1" type="ORF">GCM10009765_30250</name>
</gene>
<organism evidence="1 2">
    <name type="scientific">Fodinicola feengrottensis</name>
    <dbReference type="NCBI Taxonomy" id="435914"/>
    <lineage>
        <taxon>Bacteria</taxon>
        <taxon>Bacillati</taxon>
        <taxon>Actinomycetota</taxon>
        <taxon>Actinomycetes</taxon>
        <taxon>Mycobacteriales</taxon>
        <taxon>Fodinicola</taxon>
    </lineage>
</organism>
<evidence type="ECO:0000313" key="1">
    <source>
        <dbReference type="EMBL" id="GAA1678966.1"/>
    </source>
</evidence>
<dbReference type="Proteomes" id="UP001500618">
    <property type="component" value="Unassembled WGS sequence"/>
</dbReference>
<reference evidence="2" key="1">
    <citation type="journal article" date="2019" name="Int. J. Syst. Evol. Microbiol.">
        <title>The Global Catalogue of Microorganisms (GCM) 10K type strain sequencing project: providing services to taxonomists for standard genome sequencing and annotation.</title>
        <authorList>
            <consortium name="The Broad Institute Genomics Platform"/>
            <consortium name="The Broad Institute Genome Sequencing Center for Infectious Disease"/>
            <person name="Wu L."/>
            <person name="Ma J."/>
        </authorList>
    </citation>
    <scope>NUCLEOTIDE SEQUENCE [LARGE SCALE GENOMIC DNA]</scope>
    <source>
        <strain evidence="2">JCM 14718</strain>
    </source>
</reference>
<name>A0ABP4SXS3_9ACTN</name>
<evidence type="ECO:0000313" key="2">
    <source>
        <dbReference type="Proteomes" id="UP001500618"/>
    </source>
</evidence>
<sequence>MESIVRKYRQNRAVARRNRAINSAIASATSPSMREELLAIANRDFS</sequence>
<accession>A0ABP4SXS3</accession>
<keyword evidence="2" id="KW-1185">Reference proteome</keyword>
<dbReference type="RefSeq" id="WP_344310799.1">
    <property type="nucleotide sequence ID" value="NZ_BAAANY010000009.1"/>
</dbReference>